<keyword evidence="1" id="KW-1133">Transmembrane helix</keyword>
<dbReference type="OrthoDB" id="7907157at2"/>
<name>A0A5B0E0Q8_9HYPH</name>
<organism evidence="2 3">
    <name type="scientific">Aureimonas fodinaquatilis</name>
    <dbReference type="NCBI Taxonomy" id="2565783"/>
    <lineage>
        <taxon>Bacteria</taxon>
        <taxon>Pseudomonadati</taxon>
        <taxon>Pseudomonadota</taxon>
        <taxon>Alphaproteobacteria</taxon>
        <taxon>Hyphomicrobiales</taxon>
        <taxon>Aurantimonadaceae</taxon>
        <taxon>Aureimonas</taxon>
    </lineage>
</organism>
<gene>
    <name evidence="2" type="ORF">FPY71_00795</name>
</gene>
<dbReference type="EMBL" id="VTWH01000001">
    <property type="protein sequence ID" value="KAA0971705.1"/>
    <property type="molecule type" value="Genomic_DNA"/>
</dbReference>
<accession>A0A5B0E0Q8</accession>
<evidence type="ECO:0000313" key="2">
    <source>
        <dbReference type="EMBL" id="KAA0971705.1"/>
    </source>
</evidence>
<feature type="transmembrane region" description="Helical" evidence="1">
    <location>
        <begin position="65"/>
        <end position="86"/>
    </location>
</feature>
<feature type="transmembrane region" description="Helical" evidence="1">
    <location>
        <begin position="9"/>
        <end position="30"/>
    </location>
</feature>
<protein>
    <submittedName>
        <fullName evidence="2">Uncharacterized protein</fullName>
    </submittedName>
</protein>
<evidence type="ECO:0000313" key="3">
    <source>
        <dbReference type="Proteomes" id="UP000324738"/>
    </source>
</evidence>
<reference evidence="2 3" key="1">
    <citation type="submission" date="2019-08" db="EMBL/GenBank/DDBJ databases">
        <title>Aureimonas fodiniaquatilis sp. nov., isolated from a coal mine wastewater.</title>
        <authorList>
            <person name="Kim W."/>
        </authorList>
    </citation>
    <scope>NUCLEOTIDE SEQUENCE [LARGE SCALE GENOMIC DNA]</scope>
    <source>
        <strain evidence="2 3">CAU 1482</strain>
    </source>
</reference>
<keyword evidence="3" id="KW-1185">Reference proteome</keyword>
<comment type="caution">
    <text evidence="2">The sequence shown here is derived from an EMBL/GenBank/DDBJ whole genome shotgun (WGS) entry which is preliminary data.</text>
</comment>
<sequence length="124" mass="13301">MKMTFLECIAVLAGAIVATFVTGLVAWLFAGVPLLTAIGSPGVYFLGLVTVAIFAFLYHQLDRLAAAMASLAVGVVLPTLVDRFILGDPLSWKAIFLLNIVFAVLALAIYRFVHANAVVRQGHR</sequence>
<evidence type="ECO:0000256" key="1">
    <source>
        <dbReference type="SAM" id="Phobius"/>
    </source>
</evidence>
<dbReference type="RefSeq" id="WP_149296663.1">
    <property type="nucleotide sequence ID" value="NZ_VTWH01000001.1"/>
</dbReference>
<keyword evidence="1" id="KW-0472">Membrane</keyword>
<dbReference type="Proteomes" id="UP000324738">
    <property type="component" value="Unassembled WGS sequence"/>
</dbReference>
<dbReference type="AlphaFoldDB" id="A0A5B0E0Q8"/>
<keyword evidence="1" id="KW-0812">Transmembrane</keyword>
<feature type="transmembrane region" description="Helical" evidence="1">
    <location>
        <begin position="42"/>
        <end position="58"/>
    </location>
</feature>
<feature type="transmembrane region" description="Helical" evidence="1">
    <location>
        <begin position="92"/>
        <end position="113"/>
    </location>
</feature>
<proteinExistence type="predicted"/>